<name>E4Z6K3_OIKDI</name>
<reference evidence="2" key="1">
    <citation type="journal article" date="2010" name="Science">
        <title>Plasticity of animal genome architecture unmasked by rapid evolution of a pelagic tunicate.</title>
        <authorList>
            <person name="Denoeud F."/>
            <person name="Henriet S."/>
            <person name="Mungpakdee S."/>
            <person name="Aury J.M."/>
            <person name="Da Silva C."/>
            <person name="Brinkmann H."/>
            <person name="Mikhaleva J."/>
            <person name="Olsen L.C."/>
            <person name="Jubin C."/>
            <person name="Canestro C."/>
            <person name="Bouquet J.M."/>
            <person name="Danks G."/>
            <person name="Poulain J."/>
            <person name="Campsteijn C."/>
            <person name="Adamski M."/>
            <person name="Cross I."/>
            <person name="Yadetie F."/>
            <person name="Muffato M."/>
            <person name="Louis A."/>
            <person name="Butcher S."/>
            <person name="Tsagkogeorga G."/>
            <person name="Konrad A."/>
            <person name="Singh S."/>
            <person name="Jensen M.F."/>
            <person name="Cong E.H."/>
            <person name="Eikeseth-Otteraa H."/>
            <person name="Noel B."/>
            <person name="Anthouard V."/>
            <person name="Porcel B.M."/>
            <person name="Kachouri-Lafond R."/>
            <person name="Nishino A."/>
            <person name="Ugolini M."/>
            <person name="Chourrout P."/>
            <person name="Nishida H."/>
            <person name="Aasland R."/>
            <person name="Huzurbazar S."/>
            <person name="Westhof E."/>
            <person name="Delsuc F."/>
            <person name="Lehrach H."/>
            <person name="Reinhardt R."/>
            <person name="Weissenbach J."/>
            <person name="Roy S.W."/>
            <person name="Artiguenave F."/>
            <person name="Postlethwait J.H."/>
            <person name="Manak J.R."/>
            <person name="Thompson E.M."/>
            <person name="Jaillon O."/>
            <person name="Du Pasquier L."/>
            <person name="Boudinot P."/>
            <person name="Liberles D.A."/>
            <person name="Volff J.N."/>
            <person name="Philippe H."/>
            <person name="Lenhard B."/>
            <person name="Roest Crollius H."/>
            <person name="Wincker P."/>
            <person name="Chourrout D."/>
        </authorList>
    </citation>
    <scope>NUCLEOTIDE SEQUENCE [LARGE SCALE GENOMIC DNA]</scope>
</reference>
<gene>
    <name evidence="2" type="ORF">GSOID_T00027917001</name>
</gene>
<proteinExistence type="predicted"/>
<feature type="region of interest" description="Disordered" evidence="1">
    <location>
        <begin position="1"/>
        <end position="97"/>
    </location>
</feature>
<dbReference type="AlphaFoldDB" id="E4Z6K3"/>
<feature type="compositionally biased region" description="Basic and acidic residues" evidence="1">
    <location>
        <begin position="16"/>
        <end position="50"/>
    </location>
</feature>
<feature type="compositionally biased region" description="Basic and acidic residues" evidence="1">
    <location>
        <begin position="83"/>
        <end position="97"/>
    </location>
</feature>
<dbReference type="EMBL" id="FN658110">
    <property type="protein sequence ID" value="CBY43331.1"/>
    <property type="molecule type" value="Genomic_DNA"/>
</dbReference>
<protein>
    <submittedName>
        <fullName evidence="2">Uncharacterized protein</fullName>
    </submittedName>
</protein>
<sequence>MSDKAAQYKQQQSEFEVPKLDAEGKPLSKNEQKRLMKEMKKAKEQAEKAAKKAAANADKPKKEKSDAAAADSEDNLTPNQYTEIRKQKLDAKRAQGE</sequence>
<evidence type="ECO:0000313" key="2">
    <source>
        <dbReference type="EMBL" id="CBY43331.1"/>
    </source>
</evidence>
<feature type="non-terminal residue" evidence="2">
    <location>
        <position position="97"/>
    </location>
</feature>
<organism evidence="2">
    <name type="scientific">Oikopleura dioica</name>
    <name type="common">Tunicate</name>
    <dbReference type="NCBI Taxonomy" id="34765"/>
    <lineage>
        <taxon>Eukaryota</taxon>
        <taxon>Metazoa</taxon>
        <taxon>Chordata</taxon>
        <taxon>Tunicata</taxon>
        <taxon>Appendicularia</taxon>
        <taxon>Copelata</taxon>
        <taxon>Oikopleuridae</taxon>
        <taxon>Oikopleura</taxon>
    </lineage>
</organism>
<dbReference type="Proteomes" id="UP000011014">
    <property type="component" value="Unassembled WGS sequence"/>
</dbReference>
<evidence type="ECO:0000256" key="1">
    <source>
        <dbReference type="SAM" id="MobiDB-lite"/>
    </source>
</evidence>
<accession>E4Z6K3</accession>